<gene>
    <name evidence="2" type="ORF">B0T21DRAFT_399141</name>
</gene>
<dbReference type="PANTHER" id="PTHR35605:SF1">
    <property type="entry name" value="ECP2 EFFECTOR PROTEIN DOMAIN-CONTAINING PROTEIN-RELATED"/>
    <property type="match status" value="1"/>
</dbReference>
<proteinExistence type="predicted"/>
<name>A0AA40ESL7_9PEZI</name>
<sequence>MFTSVIRACGALLAISGLANALPSARDDTETGPPANYTIVPIQWDIPIDPATPGSTTVHLTGTIEEVVAQMERDYPGWNETFHQHMRWSPPSDASAFGIGDKNYEIESKKCEEDWRDMCDRHHIGEGIRYLLNLPADPKPKNGPGPGNCGRVSCSWNDAIYWCNDNDQEKELKSWKDIGYAALQIYLDCRNAEFDRVGGQIFYTDKWNVVTKKDNC</sequence>
<dbReference type="Proteomes" id="UP001172159">
    <property type="component" value="Unassembled WGS sequence"/>
</dbReference>
<reference evidence="2" key="1">
    <citation type="submission" date="2023-06" db="EMBL/GenBank/DDBJ databases">
        <title>Genome-scale phylogeny and comparative genomics of the fungal order Sordariales.</title>
        <authorList>
            <consortium name="Lawrence Berkeley National Laboratory"/>
            <person name="Hensen N."/>
            <person name="Bonometti L."/>
            <person name="Westerberg I."/>
            <person name="Brannstrom I.O."/>
            <person name="Guillou S."/>
            <person name="Cros-Aarteil S."/>
            <person name="Calhoun S."/>
            <person name="Haridas S."/>
            <person name="Kuo A."/>
            <person name="Mondo S."/>
            <person name="Pangilinan J."/>
            <person name="Riley R."/>
            <person name="Labutti K."/>
            <person name="Andreopoulos B."/>
            <person name="Lipzen A."/>
            <person name="Chen C."/>
            <person name="Yanf M."/>
            <person name="Daum C."/>
            <person name="Ng V."/>
            <person name="Clum A."/>
            <person name="Steindorff A."/>
            <person name="Ohm R."/>
            <person name="Martin F."/>
            <person name="Silar P."/>
            <person name="Natvig D."/>
            <person name="Lalanne C."/>
            <person name="Gautier V."/>
            <person name="Ament-Velasquez S.L."/>
            <person name="Kruys A."/>
            <person name="Hutchinson M.I."/>
            <person name="Powell A.J."/>
            <person name="Barry K."/>
            <person name="Miller A.N."/>
            <person name="Grigoriev I.V."/>
            <person name="Debuchy R."/>
            <person name="Gladieux P."/>
            <person name="Thoren M.H."/>
            <person name="Johannesson H."/>
        </authorList>
    </citation>
    <scope>NUCLEOTIDE SEQUENCE</scope>
    <source>
        <strain evidence="2">CBS 540.89</strain>
    </source>
</reference>
<dbReference type="PANTHER" id="PTHR35605">
    <property type="entry name" value="ECP2 EFFECTOR PROTEIN DOMAIN-CONTAINING PROTEIN-RELATED"/>
    <property type="match status" value="1"/>
</dbReference>
<comment type="caution">
    <text evidence="2">The sequence shown here is derived from an EMBL/GenBank/DDBJ whole genome shotgun (WGS) entry which is preliminary data.</text>
</comment>
<protein>
    <submittedName>
        <fullName evidence="2">Uncharacterized protein</fullName>
    </submittedName>
</protein>
<feature type="signal peptide" evidence="1">
    <location>
        <begin position="1"/>
        <end position="21"/>
    </location>
</feature>
<accession>A0AA40ESL7</accession>
<dbReference type="EMBL" id="JAUKTV010000002">
    <property type="protein sequence ID" value="KAK0744759.1"/>
    <property type="molecule type" value="Genomic_DNA"/>
</dbReference>
<organism evidence="2 3">
    <name type="scientific">Apiosordaria backusii</name>
    <dbReference type="NCBI Taxonomy" id="314023"/>
    <lineage>
        <taxon>Eukaryota</taxon>
        <taxon>Fungi</taxon>
        <taxon>Dikarya</taxon>
        <taxon>Ascomycota</taxon>
        <taxon>Pezizomycotina</taxon>
        <taxon>Sordariomycetes</taxon>
        <taxon>Sordariomycetidae</taxon>
        <taxon>Sordariales</taxon>
        <taxon>Lasiosphaeriaceae</taxon>
        <taxon>Apiosordaria</taxon>
    </lineage>
</organism>
<evidence type="ECO:0000313" key="3">
    <source>
        <dbReference type="Proteomes" id="UP001172159"/>
    </source>
</evidence>
<keyword evidence="1" id="KW-0732">Signal</keyword>
<dbReference type="AlphaFoldDB" id="A0AA40ESL7"/>
<evidence type="ECO:0000313" key="2">
    <source>
        <dbReference type="EMBL" id="KAK0744759.1"/>
    </source>
</evidence>
<evidence type="ECO:0000256" key="1">
    <source>
        <dbReference type="SAM" id="SignalP"/>
    </source>
</evidence>
<keyword evidence="3" id="KW-1185">Reference proteome</keyword>
<feature type="chain" id="PRO_5041257907" evidence="1">
    <location>
        <begin position="22"/>
        <end position="216"/>
    </location>
</feature>